<evidence type="ECO:0000256" key="12">
    <source>
        <dbReference type="ARBA" id="ARBA00048212"/>
    </source>
</evidence>
<dbReference type="SUPFAM" id="SSF56752">
    <property type="entry name" value="D-aminoacid aminotransferase-like PLP-dependent enzymes"/>
    <property type="match status" value="1"/>
</dbReference>
<keyword evidence="11" id="KW-0100">Branched-chain amino acid biosynthesis</keyword>
<evidence type="ECO:0000256" key="1">
    <source>
        <dbReference type="ARBA" id="ARBA00001933"/>
    </source>
</evidence>
<evidence type="ECO:0000256" key="10">
    <source>
        <dbReference type="ARBA" id="ARBA00022898"/>
    </source>
</evidence>
<protein>
    <recommendedName>
        <fullName evidence="6">branched-chain-amino-acid transaminase</fullName>
        <ecNumber evidence="6">2.6.1.42</ecNumber>
    </recommendedName>
</protein>
<feature type="modified residue" description="N6-(pyridoxal phosphate)lysine" evidence="15">
    <location>
        <position position="227"/>
    </location>
</feature>
<proteinExistence type="inferred from homology"/>
<dbReference type="GO" id="GO:0052656">
    <property type="term" value="F:L-isoleucine-2-oxoglutarate transaminase activity"/>
    <property type="evidence" value="ECO:0007669"/>
    <property type="project" value="RHEA"/>
</dbReference>
<sequence>MTNISLWNNLDTQKRKYHNGGQKKNDRESEAYVMDIRFEKREHLKEKPDQKHLGFGKYMTDYMFVMDWTKEEGWKDARIVPEGPITMDPACVTLHYAQETFEGMKAYRTAEGKIQLFRPEMNAKRMINSNARLCMPELPVDMFVEAVKALVKVEEDWVPSEPETSLYIRPFMFATEAALGVHMASAYKFMIICCPVGAYYAEGINPVKILVEDELVRAVKGGTGFTKCGGNYAGSILGQVKAEKMGYSQVLWLDGEHRKYVEEVGTMNIMFKIAGEIYTAPIEGTVLPGVTRDSMIHLLRDWGYKVNETRLSVDDLMKAGHDGTLEEVFGTGTAAVISPVGELRYKDDVVTINDFKIGELTQKLYDTLTGIQWGRLPDKYGWTVEVK</sequence>
<dbReference type="PIRSF" id="PIRSF006468">
    <property type="entry name" value="BCAT1"/>
    <property type="match status" value="1"/>
</dbReference>
<evidence type="ECO:0000256" key="4">
    <source>
        <dbReference type="ARBA" id="ARBA00005072"/>
    </source>
</evidence>
<evidence type="ECO:0000256" key="9">
    <source>
        <dbReference type="ARBA" id="ARBA00022679"/>
    </source>
</evidence>
<dbReference type="InterPro" id="IPR036038">
    <property type="entry name" value="Aminotransferase-like"/>
</dbReference>
<evidence type="ECO:0000256" key="11">
    <source>
        <dbReference type="ARBA" id="ARBA00023304"/>
    </source>
</evidence>
<dbReference type="EMBL" id="QRID01000003">
    <property type="protein sequence ID" value="RHG29879.1"/>
    <property type="molecule type" value="Genomic_DNA"/>
</dbReference>
<evidence type="ECO:0000313" key="17">
    <source>
        <dbReference type="Proteomes" id="UP000284051"/>
    </source>
</evidence>
<evidence type="ECO:0000256" key="15">
    <source>
        <dbReference type="PIRSR" id="PIRSR006468-1"/>
    </source>
</evidence>
<dbReference type="InterPro" id="IPR043132">
    <property type="entry name" value="BCAT-like_C"/>
</dbReference>
<comment type="pathway">
    <text evidence="4">Amino-acid biosynthesis; L-leucine biosynthesis; L-leucine from 3-methyl-2-oxobutanoate: step 4/4.</text>
</comment>
<dbReference type="InterPro" id="IPR001544">
    <property type="entry name" value="Aminotrans_IV"/>
</dbReference>
<reference evidence="16 17" key="1">
    <citation type="submission" date="2018-08" db="EMBL/GenBank/DDBJ databases">
        <title>A genome reference for cultivated species of the human gut microbiota.</title>
        <authorList>
            <person name="Zou Y."/>
            <person name="Xue W."/>
            <person name="Luo G."/>
        </authorList>
    </citation>
    <scope>NUCLEOTIDE SEQUENCE [LARGE SCALE GENOMIC DNA]</scope>
    <source>
        <strain evidence="16 17">AM22-21LB</strain>
    </source>
</reference>
<keyword evidence="8" id="KW-0028">Amino-acid biosynthesis</keyword>
<organism evidence="16 17">
    <name type="scientific">Roseburia intestinalis</name>
    <dbReference type="NCBI Taxonomy" id="166486"/>
    <lineage>
        <taxon>Bacteria</taxon>
        <taxon>Bacillati</taxon>
        <taxon>Bacillota</taxon>
        <taxon>Clostridia</taxon>
        <taxon>Lachnospirales</taxon>
        <taxon>Lachnospiraceae</taxon>
        <taxon>Roseburia</taxon>
    </lineage>
</organism>
<dbReference type="GO" id="GO:0009099">
    <property type="term" value="P:L-valine biosynthetic process"/>
    <property type="evidence" value="ECO:0007669"/>
    <property type="project" value="UniProtKB-UniPathway"/>
</dbReference>
<dbReference type="NCBIfam" id="NF009897">
    <property type="entry name" value="PRK13357.1"/>
    <property type="match status" value="1"/>
</dbReference>
<dbReference type="NCBIfam" id="TIGR01123">
    <property type="entry name" value="ilvE_II"/>
    <property type="match status" value="1"/>
</dbReference>
<dbReference type="Gene3D" id="3.20.10.10">
    <property type="entry name" value="D-amino Acid Aminotransferase, subunit A, domain 2"/>
    <property type="match status" value="1"/>
</dbReference>
<dbReference type="GO" id="GO:0052654">
    <property type="term" value="F:L-leucine-2-oxoglutarate transaminase activity"/>
    <property type="evidence" value="ECO:0007669"/>
    <property type="project" value="RHEA"/>
</dbReference>
<dbReference type="GO" id="GO:0052655">
    <property type="term" value="F:L-valine-2-oxoglutarate transaminase activity"/>
    <property type="evidence" value="ECO:0007669"/>
    <property type="project" value="RHEA"/>
</dbReference>
<evidence type="ECO:0000256" key="14">
    <source>
        <dbReference type="ARBA" id="ARBA00049229"/>
    </source>
</evidence>
<comment type="pathway">
    <text evidence="3">Amino-acid biosynthesis; L-valine biosynthesis; L-valine from pyruvate: step 4/4.</text>
</comment>
<dbReference type="GO" id="GO:0009098">
    <property type="term" value="P:L-leucine biosynthetic process"/>
    <property type="evidence" value="ECO:0007669"/>
    <property type="project" value="UniProtKB-UniPathway"/>
</dbReference>
<dbReference type="CDD" id="cd01557">
    <property type="entry name" value="BCAT_beta_family"/>
    <property type="match status" value="1"/>
</dbReference>
<evidence type="ECO:0000256" key="5">
    <source>
        <dbReference type="ARBA" id="ARBA00009320"/>
    </source>
</evidence>
<keyword evidence="7 16" id="KW-0032">Aminotransferase</keyword>
<comment type="caution">
    <text evidence="16">The sequence shown here is derived from an EMBL/GenBank/DDBJ whole genome shotgun (WGS) entry which is preliminary data.</text>
</comment>
<dbReference type="PANTHER" id="PTHR11825:SF44">
    <property type="entry name" value="BRANCHED-CHAIN-AMINO-ACID AMINOTRANSFERASE"/>
    <property type="match status" value="1"/>
</dbReference>
<dbReference type="InterPro" id="IPR033939">
    <property type="entry name" value="BCAT_family"/>
</dbReference>
<evidence type="ECO:0000256" key="13">
    <source>
        <dbReference type="ARBA" id="ARBA00048798"/>
    </source>
</evidence>
<accession>A0A3R6GZJ6</accession>
<comment type="cofactor">
    <cofactor evidence="1">
        <name>pyridoxal 5'-phosphate</name>
        <dbReference type="ChEBI" id="CHEBI:597326"/>
    </cofactor>
</comment>
<dbReference type="GO" id="GO:0009097">
    <property type="term" value="P:isoleucine biosynthetic process"/>
    <property type="evidence" value="ECO:0007669"/>
    <property type="project" value="UniProtKB-UniPathway"/>
</dbReference>
<dbReference type="AlphaFoldDB" id="A0A3R6GZJ6"/>
<evidence type="ECO:0000313" key="16">
    <source>
        <dbReference type="EMBL" id="RHG29879.1"/>
    </source>
</evidence>
<dbReference type="Proteomes" id="UP000284051">
    <property type="component" value="Unassembled WGS sequence"/>
</dbReference>
<keyword evidence="9 16" id="KW-0808">Transferase</keyword>
<comment type="catalytic activity">
    <reaction evidence="13">
        <text>L-isoleucine + 2-oxoglutarate = (S)-3-methyl-2-oxopentanoate + L-glutamate</text>
        <dbReference type="Rhea" id="RHEA:24801"/>
        <dbReference type="ChEBI" id="CHEBI:16810"/>
        <dbReference type="ChEBI" id="CHEBI:29985"/>
        <dbReference type="ChEBI" id="CHEBI:35146"/>
        <dbReference type="ChEBI" id="CHEBI:58045"/>
        <dbReference type="EC" id="2.6.1.42"/>
    </reaction>
</comment>
<dbReference type="EC" id="2.6.1.42" evidence="6"/>
<comment type="pathway">
    <text evidence="2">Amino-acid biosynthesis; L-isoleucine biosynthesis; L-isoleucine from 2-oxobutanoate: step 4/4.</text>
</comment>
<evidence type="ECO:0000256" key="7">
    <source>
        <dbReference type="ARBA" id="ARBA00022576"/>
    </source>
</evidence>
<dbReference type="UniPathway" id="UPA00047">
    <property type="reaction ID" value="UER00058"/>
</dbReference>
<evidence type="ECO:0000256" key="8">
    <source>
        <dbReference type="ARBA" id="ARBA00022605"/>
    </source>
</evidence>
<keyword evidence="10" id="KW-0663">Pyridoxal phosphate</keyword>
<dbReference type="OrthoDB" id="9804984at2"/>
<evidence type="ECO:0000256" key="6">
    <source>
        <dbReference type="ARBA" id="ARBA00013053"/>
    </source>
</evidence>
<evidence type="ECO:0000256" key="2">
    <source>
        <dbReference type="ARBA" id="ARBA00004824"/>
    </source>
</evidence>
<gene>
    <name evidence="16" type="ORF">DW264_03605</name>
</gene>
<dbReference type="InterPro" id="IPR043131">
    <property type="entry name" value="BCAT-like_N"/>
</dbReference>
<dbReference type="Pfam" id="PF01063">
    <property type="entry name" value="Aminotran_4"/>
    <property type="match status" value="1"/>
</dbReference>
<dbReference type="Gene3D" id="3.30.470.10">
    <property type="match status" value="1"/>
</dbReference>
<dbReference type="PANTHER" id="PTHR11825">
    <property type="entry name" value="SUBGROUP IIII AMINOTRANSFERASE"/>
    <property type="match status" value="1"/>
</dbReference>
<comment type="catalytic activity">
    <reaction evidence="12">
        <text>L-valine + 2-oxoglutarate = 3-methyl-2-oxobutanoate + L-glutamate</text>
        <dbReference type="Rhea" id="RHEA:24813"/>
        <dbReference type="ChEBI" id="CHEBI:11851"/>
        <dbReference type="ChEBI" id="CHEBI:16810"/>
        <dbReference type="ChEBI" id="CHEBI:29985"/>
        <dbReference type="ChEBI" id="CHEBI:57762"/>
        <dbReference type="EC" id="2.6.1.42"/>
    </reaction>
</comment>
<comment type="similarity">
    <text evidence="5">Belongs to the class-IV pyridoxal-phosphate-dependent aminotransferase family.</text>
</comment>
<evidence type="ECO:0000256" key="3">
    <source>
        <dbReference type="ARBA" id="ARBA00004931"/>
    </source>
</evidence>
<dbReference type="UniPathway" id="UPA00049">
    <property type="reaction ID" value="UER00062"/>
</dbReference>
<name>A0A3R6GZJ6_9FIRM</name>
<dbReference type="InterPro" id="IPR005786">
    <property type="entry name" value="B_amino_transII"/>
</dbReference>
<dbReference type="UniPathway" id="UPA00048">
    <property type="reaction ID" value="UER00073"/>
</dbReference>
<comment type="catalytic activity">
    <reaction evidence="14">
        <text>L-leucine + 2-oxoglutarate = 4-methyl-2-oxopentanoate + L-glutamate</text>
        <dbReference type="Rhea" id="RHEA:18321"/>
        <dbReference type="ChEBI" id="CHEBI:16810"/>
        <dbReference type="ChEBI" id="CHEBI:17865"/>
        <dbReference type="ChEBI" id="CHEBI:29985"/>
        <dbReference type="ChEBI" id="CHEBI:57427"/>
        <dbReference type="EC" id="2.6.1.42"/>
    </reaction>
</comment>